<evidence type="ECO:0000313" key="3">
    <source>
        <dbReference type="EMBL" id="QPD04665.1"/>
    </source>
</evidence>
<proteinExistence type="predicted"/>
<reference evidence="3 4" key="1">
    <citation type="journal article" date="2020" name="ISME J.">
        <title>Enrichment and physiological characterization of a novel comammox Nitrospira indicates ammonium inhibition of complete nitrification.</title>
        <authorList>
            <person name="Sakoula D."/>
            <person name="Koch H."/>
            <person name="Frank J."/>
            <person name="Jetten M.S.M."/>
            <person name="van Kessel M.A.H.J."/>
            <person name="Lucker S."/>
        </authorList>
    </citation>
    <scope>NUCLEOTIDE SEQUENCE [LARGE SCALE GENOMIC DNA]</scope>
    <source>
        <strain evidence="3">Comreactor17</strain>
    </source>
</reference>
<keyword evidence="1" id="KW-0732">Signal</keyword>
<dbReference type="Pfam" id="PF13505">
    <property type="entry name" value="OMP_b-brl"/>
    <property type="match status" value="1"/>
</dbReference>
<name>A0A7S8J053_9BACT</name>
<evidence type="ECO:0000256" key="1">
    <source>
        <dbReference type="ARBA" id="ARBA00022729"/>
    </source>
</evidence>
<evidence type="ECO:0000259" key="2">
    <source>
        <dbReference type="Pfam" id="PF13505"/>
    </source>
</evidence>
<organism evidence="3 4">
    <name type="scientific">Candidatus Nitrospira kreftii</name>
    <dbReference type="NCBI Taxonomy" id="2652173"/>
    <lineage>
        <taxon>Bacteria</taxon>
        <taxon>Pseudomonadati</taxon>
        <taxon>Nitrospirota</taxon>
        <taxon>Nitrospiria</taxon>
        <taxon>Nitrospirales</taxon>
        <taxon>Nitrospiraceae</taxon>
        <taxon>Nitrospira</taxon>
    </lineage>
</organism>
<dbReference type="Gene3D" id="2.40.160.20">
    <property type="match status" value="1"/>
</dbReference>
<gene>
    <name evidence="3" type="ORF">Nkreftii_002439</name>
</gene>
<dbReference type="KEGG" id="nkf:Nkreftii_002439"/>
<evidence type="ECO:0000313" key="4">
    <source>
        <dbReference type="Proteomes" id="UP000593737"/>
    </source>
</evidence>
<sequence length="199" mass="22120">MMRRVWNLPVVLGTITIALGGMLYEGSTSPAAAEGLFDDVNIGLFSIGGRATYVDPKDGDANWFGGGQLRIHPFHFMAIEGSVDYRKTDLNSTNVRTFPVQGSVLLYPFGTKRLSPFILGGAGWYFTHVEGPGDFDKTQHRFGAHVGGGLQLFLTEYLSLDSTYRHIWLENVESKDVSLRDKQFQENGHMVTFGVNLHF</sequence>
<dbReference type="InterPro" id="IPR011250">
    <property type="entry name" value="OMP/PagP_B-barrel"/>
</dbReference>
<dbReference type="EMBL" id="CP047423">
    <property type="protein sequence ID" value="QPD04665.1"/>
    <property type="molecule type" value="Genomic_DNA"/>
</dbReference>
<dbReference type="AlphaFoldDB" id="A0A7S8J053"/>
<protein>
    <recommendedName>
        <fullName evidence="2">Outer membrane protein beta-barrel domain-containing protein</fullName>
    </recommendedName>
</protein>
<dbReference type="SUPFAM" id="SSF56925">
    <property type="entry name" value="OMPA-like"/>
    <property type="match status" value="1"/>
</dbReference>
<accession>A0A7S8J053</accession>
<dbReference type="Proteomes" id="UP000593737">
    <property type="component" value="Chromosome"/>
</dbReference>
<feature type="domain" description="Outer membrane protein beta-barrel" evidence="2">
    <location>
        <begin position="28"/>
        <end position="199"/>
    </location>
</feature>
<dbReference type="InterPro" id="IPR027385">
    <property type="entry name" value="Beta-barrel_OMP"/>
</dbReference>